<dbReference type="InterPro" id="IPR035979">
    <property type="entry name" value="RBD_domain_sf"/>
</dbReference>
<evidence type="ECO:0000259" key="3">
    <source>
        <dbReference type="PROSITE" id="PS50102"/>
    </source>
</evidence>
<sequence length="252" mass="27261">MSTYSVNVSNLAPITTEQALHDFFSFCGKITAIEKVDKSAKISFEKVSAAKTALMLNGGTLDGEHIVVTSDEVHEDPVGHGTSSPAEHPIAQEDKPRAGIAAEYLAKGYILSDQILQRAIDIDAKQGISSRFLAYIRSLDHGLGERLVGHEKTISGQLNTYVEAGTAKAREVDEKHALSKQAGDYYSKAIQSPWGKRVQEFYTTTTKQVLDIHEEAKRIADEHKTAAPTEAPVAEPATTSTAGPTLKHALYG</sequence>
<evidence type="ECO:0000256" key="1">
    <source>
        <dbReference type="PROSITE-ProRule" id="PRU00176"/>
    </source>
</evidence>
<evidence type="ECO:0000256" key="2">
    <source>
        <dbReference type="SAM" id="MobiDB-lite"/>
    </source>
</evidence>
<dbReference type="STRING" id="1330018.A0A167RUE1"/>
<dbReference type="Proteomes" id="UP000076738">
    <property type="component" value="Unassembled WGS sequence"/>
</dbReference>
<dbReference type="InterPro" id="IPR012677">
    <property type="entry name" value="Nucleotide-bd_a/b_plait_sf"/>
</dbReference>
<dbReference type="AlphaFoldDB" id="A0A167RUE1"/>
<dbReference type="Gene3D" id="3.30.70.330">
    <property type="match status" value="1"/>
</dbReference>
<dbReference type="PANTHER" id="PTHR32343">
    <property type="entry name" value="SERINE/ARGININE-RICH SPLICING FACTOR"/>
    <property type="match status" value="1"/>
</dbReference>
<dbReference type="SUPFAM" id="SSF54928">
    <property type="entry name" value="RNA-binding domain, RBD"/>
    <property type="match status" value="1"/>
</dbReference>
<feature type="domain" description="RRM" evidence="3">
    <location>
        <begin position="4"/>
        <end position="73"/>
    </location>
</feature>
<dbReference type="SMART" id="SM00360">
    <property type="entry name" value="RRM"/>
    <property type="match status" value="1"/>
</dbReference>
<organism evidence="4 5">
    <name type="scientific">Calocera viscosa (strain TUFC12733)</name>
    <dbReference type="NCBI Taxonomy" id="1330018"/>
    <lineage>
        <taxon>Eukaryota</taxon>
        <taxon>Fungi</taxon>
        <taxon>Dikarya</taxon>
        <taxon>Basidiomycota</taxon>
        <taxon>Agaricomycotina</taxon>
        <taxon>Dacrymycetes</taxon>
        <taxon>Dacrymycetales</taxon>
        <taxon>Dacrymycetaceae</taxon>
        <taxon>Calocera</taxon>
    </lineage>
</organism>
<gene>
    <name evidence="4" type="ORF">CALVIDRAFT_594783</name>
</gene>
<name>A0A167RUE1_CALVF</name>
<dbReference type="GO" id="GO:0003723">
    <property type="term" value="F:RNA binding"/>
    <property type="evidence" value="ECO:0007669"/>
    <property type="project" value="UniProtKB-UniRule"/>
</dbReference>
<dbReference type="PANTHER" id="PTHR32343:SF10">
    <property type="entry name" value="RNA-BINDING REGION RNP-1 DOMAIN-CONTAINING PROTEIN"/>
    <property type="match status" value="1"/>
</dbReference>
<feature type="compositionally biased region" description="Low complexity" evidence="2">
    <location>
        <begin position="226"/>
        <end position="242"/>
    </location>
</feature>
<dbReference type="OrthoDB" id="7763451at2759"/>
<evidence type="ECO:0000313" key="5">
    <source>
        <dbReference type="Proteomes" id="UP000076738"/>
    </source>
</evidence>
<reference evidence="4 5" key="1">
    <citation type="journal article" date="2016" name="Mol. Biol. Evol.">
        <title>Comparative Genomics of Early-Diverging Mushroom-Forming Fungi Provides Insights into the Origins of Lignocellulose Decay Capabilities.</title>
        <authorList>
            <person name="Nagy L.G."/>
            <person name="Riley R."/>
            <person name="Tritt A."/>
            <person name="Adam C."/>
            <person name="Daum C."/>
            <person name="Floudas D."/>
            <person name="Sun H."/>
            <person name="Yadav J.S."/>
            <person name="Pangilinan J."/>
            <person name="Larsson K.H."/>
            <person name="Matsuura K."/>
            <person name="Barry K."/>
            <person name="Labutti K."/>
            <person name="Kuo R."/>
            <person name="Ohm R.A."/>
            <person name="Bhattacharya S.S."/>
            <person name="Shirouzu T."/>
            <person name="Yoshinaga Y."/>
            <person name="Martin F.M."/>
            <person name="Grigoriev I.V."/>
            <person name="Hibbett D.S."/>
        </authorList>
    </citation>
    <scope>NUCLEOTIDE SEQUENCE [LARGE SCALE GENOMIC DNA]</scope>
    <source>
        <strain evidence="4 5">TUFC12733</strain>
    </source>
</reference>
<dbReference type="Pfam" id="PF00076">
    <property type="entry name" value="RRM_1"/>
    <property type="match status" value="1"/>
</dbReference>
<feature type="region of interest" description="Disordered" evidence="2">
    <location>
        <begin position="223"/>
        <end position="252"/>
    </location>
</feature>
<keyword evidence="5" id="KW-1185">Reference proteome</keyword>
<dbReference type="EMBL" id="KV417267">
    <property type="protein sequence ID" value="KZP01291.1"/>
    <property type="molecule type" value="Genomic_DNA"/>
</dbReference>
<protein>
    <recommendedName>
        <fullName evidence="3">RRM domain-containing protein</fullName>
    </recommendedName>
</protein>
<evidence type="ECO:0000313" key="4">
    <source>
        <dbReference type="EMBL" id="KZP01291.1"/>
    </source>
</evidence>
<dbReference type="PROSITE" id="PS50102">
    <property type="entry name" value="RRM"/>
    <property type="match status" value="1"/>
</dbReference>
<dbReference type="InterPro" id="IPR000504">
    <property type="entry name" value="RRM_dom"/>
</dbReference>
<keyword evidence="1" id="KW-0694">RNA-binding</keyword>
<accession>A0A167RUE1</accession>
<proteinExistence type="predicted"/>